<evidence type="ECO:0000313" key="2">
    <source>
        <dbReference type="Proteomes" id="UP000008370"/>
    </source>
</evidence>
<proteinExistence type="predicted"/>
<sequence>MNDTPSLMWAYISTLVLWYPEKPVEVGDNIETFIWLIVYIAMHLYKHNLSKTPAKLTNLTNKLFYKEEIGEHGCWVGGKT</sequence>
<name>K5UU88_PHACS</name>
<gene>
    <name evidence="1" type="ORF">PHACADRAFT_211239</name>
</gene>
<keyword evidence="2" id="KW-1185">Reference proteome</keyword>
<reference evidence="1 2" key="1">
    <citation type="journal article" date="2012" name="BMC Genomics">
        <title>Comparative genomics of the white-rot fungi, Phanerochaete carnosa and P. chrysosporium, to elucidate the genetic basis of the distinct wood types they colonize.</title>
        <authorList>
            <person name="Suzuki H."/>
            <person name="MacDonald J."/>
            <person name="Syed K."/>
            <person name="Salamov A."/>
            <person name="Hori C."/>
            <person name="Aerts A."/>
            <person name="Henrissat B."/>
            <person name="Wiebenga A."/>
            <person name="vanKuyk P.A."/>
            <person name="Barry K."/>
            <person name="Lindquist E."/>
            <person name="LaButti K."/>
            <person name="Lapidus A."/>
            <person name="Lucas S."/>
            <person name="Coutinho P."/>
            <person name="Gong Y."/>
            <person name="Samejima M."/>
            <person name="Mahadevan R."/>
            <person name="Abou-Zaid M."/>
            <person name="de Vries R.P."/>
            <person name="Igarashi K."/>
            <person name="Yadav J.S."/>
            <person name="Grigoriev I.V."/>
            <person name="Master E.R."/>
        </authorList>
    </citation>
    <scope>NUCLEOTIDE SEQUENCE [LARGE SCALE GENOMIC DNA]</scope>
    <source>
        <strain evidence="1 2">HHB-10118-sp</strain>
    </source>
</reference>
<accession>K5UU88</accession>
<dbReference type="EMBL" id="JH930474">
    <property type="protein sequence ID" value="EKM53561.1"/>
    <property type="molecule type" value="Genomic_DNA"/>
</dbReference>
<dbReference type="AlphaFoldDB" id="K5UU88"/>
<dbReference type="GeneID" id="18913075"/>
<organism evidence="1 2">
    <name type="scientific">Phanerochaete carnosa (strain HHB-10118-sp)</name>
    <name type="common">White-rot fungus</name>
    <name type="synonym">Peniophora carnosa</name>
    <dbReference type="NCBI Taxonomy" id="650164"/>
    <lineage>
        <taxon>Eukaryota</taxon>
        <taxon>Fungi</taxon>
        <taxon>Dikarya</taxon>
        <taxon>Basidiomycota</taxon>
        <taxon>Agaricomycotina</taxon>
        <taxon>Agaricomycetes</taxon>
        <taxon>Polyporales</taxon>
        <taxon>Phanerochaetaceae</taxon>
        <taxon>Phanerochaete</taxon>
    </lineage>
</organism>
<evidence type="ECO:0000313" key="1">
    <source>
        <dbReference type="EMBL" id="EKM53561.1"/>
    </source>
</evidence>
<dbReference type="RefSeq" id="XP_007398247.1">
    <property type="nucleotide sequence ID" value="XM_007398185.1"/>
</dbReference>
<dbReference type="Proteomes" id="UP000008370">
    <property type="component" value="Unassembled WGS sequence"/>
</dbReference>
<evidence type="ECO:0008006" key="3">
    <source>
        <dbReference type="Google" id="ProtNLM"/>
    </source>
</evidence>
<protein>
    <recommendedName>
        <fullName evidence="3">Fungal-type protein kinase domain-containing protein</fullName>
    </recommendedName>
</protein>
<dbReference type="InParanoid" id="K5UU88"/>
<dbReference type="HOGENOM" id="CLU_2590549_0_0_1"/>
<dbReference type="KEGG" id="pco:PHACADRAFT_211239"/>